<dbReference type="InterPro" id="IPR052358">
    <property type="entry name" value="Aro_Compnd_Degr_Hydrolases"/>
</dbReference>
<evidence type="ECO:0000313" key="2">
    <source>
        <dbReference type="EMBL" id="MDZ5456167.1"/>
    </source>
</evidence>
<dbReference type="Gene3D" id="3.20.20.140">
    <property type="entry name" value="Metal-dependent hydrolases"/>
    <property type="match status" value="1"/>
</dbReference>
<reference evidence="2 3" key="1">
    <citation type="submission" date="2023-11" db="EMBL/GenBank/DDBJ databases">
        <title>Draft genome of Azohydromonas lata strain H1 (DSM1123), a polyhydroxyalkanoate producer.</title>
        <authorList>
            <person name="Traversa D."/>
            <person name="D'Addabbo P."/>
            <person name="Pazzani C."/>
            <person name="Manzari C."/>
            <person name="Chiara M."/>
            <person name="Scrascia M."/>
        </authorList>
    </citation>
    <scope>NUCLEOTIDE SEQUENCE [LARGE SCALE GENOMIC DNA]</scope>
    <source>
        <strain evidence="2 3">H1</strain>
    </source>
</reference>
<feature type="domain" description="Amidohydrolase-related" evidence="1">
    <location>
        <begin position="11"/>
        <end position="280"/>
    </location>
</feature>
<accession>A0ABU5IAN9</accession>
<dbReference type="PANTHER" id="PTHR35563:SF2">
    <property type="entry name" value="BARREL METAL-DEPENDENT HYDROLASE, PUTATIVE (AFU_ORTHOLOGUE AFUA_1G16240)-RELATED"/>
    <property type="match status" value="1"/>
</dbReference>
<organism evidence="2 3">
    <name type="scientific">Azohydromonas lata</name>
    <dbReference type="NCBI Taxonomy" id="45677"/>
    <lineage>
        <taxon>Bacteria</taxon>
        <taxon>Pseudomonadati</taxon>
        <taxon>Pseudomonadota</taxon>
        <taxon>Betaproteobacteria</taxon>
        <taxon>Burkholderiales</taxon>
        <taxon>Sphaerotilaceae</taxon>
        <taxon>Azohydromonas</taxon>
    </lineage>
</organism>
<dbReference type="EMBL" id="JAXOJX010000006">
    <property type="protein sequence ID" value="MDZ5456167.1"/>
    <property type="molecule type" value="Genomic_DNA"/>
</dbReference>
<dbReference type="SUPFAM" id="SSF51556">
    <property type="entry name" value="Metallo-dependent hydrolases"/>
    <property type="match status" value="1"/>
</dbReference>
<dbReference type="Pfam" id="PF04909">
    <property type="entry name" value="Amidohydro_2"/>
    <property type="match status" value="1"/>
</dbReference>
<dbReference type="Proteomes" id="UP001293718">
    <property type="component" value="Unassembled WGS sequence"/>
</dbReference>
<sequence>MPHNAMPFAAVDAHFHVIAPQEAFPQHLGRSYTAAEAPLERWRQTLGPLGVTRGVVVQPSFYGTDNRVLLRALAEGGGDVVGIAAVGADVGDAELAALVQAGVRGVRMAHFELDDPRRMGGFVMLADALAPLAPRLRAHGLHLQLLTDSRLLADIAPALRAAGVPVVLDHMGRTPAALGVQHAGMHALCALMDEGWLWVKLSGAANISQQPGWDDAGAVHRRLLAANAQRLVWGSDWPHTRSHGAVVHTGDLWQCLLDWTPNTADRRRVLHDNPKALYGLK</sequence>
<dbReference type="InterPro" id="IPR006680">
    <property type="entry name" value="Amidohydro-rel"/>
</dbReference>
<name>A0ABU5IAN9_9BURK</name>
<dbReference type="InterPro" id="IPR032466">
    <property type="entry name" value="Metal_Hydrolase"/>
</dbReference>
<evidence type="ECO:0000313" key="3">
    <source>
        <dbReference type="Proteomes" id="UP001293718"/>
    </source>
</evidence>
<comment type="caution">
    <text evidence="2">The sequence shown here is derived from an EMBL/GenBank/DDBJ whole genome shotgun (WGS) entry which is preliminary data.</text>
</comment>
<dbReference type="PANTHER" id="PTHR35563">
    <property type="entry name" value="BARREL METAL-DEPENDENT HYDROLASE, PUTATIVE (AFU_ORTHOLOGUE AFUA_1G16240)-RELATED"/>
    <property type="match status" value="1"/>
</dbReference>
<dbReference type="RefSeq" id="WP_322464795.1">
    <property type="nucleotide sequence ID" value="NZ_JAXOJX010000006.1"/>
</dbReference>
<protein>
    <submittedName>
        <fullName evidence="2">Amidohydrolase family protein</fullName>
    </submittedName>
</protein>
<proteinExistence type="predicted"/>
<gene>
    <name evidence="2" type="ORF">SM757_06240</name>
</gene>
<evidence type="ECO:0000259" key="1">
    <source>
        <dbReference type="Pfam" id="PF04909"/>
    </source>
</evidence>
<keyword evidence="3" id="KW-1185">Reference proteome</keyword>